<feature type="domain" description="ABC transmembrane type-1" evidence="8">
    <location>
        <begin position="95"/>
        <end position="301"/>
    </location>
</feature>
<dbReference type="PANTHER" id="PTHR43163">
    <property type="entry name" value="DIPEPTIDE TRANSPORT SYSTEM PERMEASE PROTEIN DPPB-RELATED"/>
    <property type="match status" value="1"/>
</dbReference>
<keyword evidence="10" id="KW-1185">Reference proteome</keyword>
<name>A0ABR8YRX8_9CLOT</name>
<evidence type="ECO:0000256" key="7">
    <source>
        <dbReference type="RuleBase" id="RU363032"/>
    </source>
</evidence>
<feature type="transmembrane region" description="Helical" evidence="7">
    <location>
        <begin position="99"/>
        <end position="122"/>
    </location>
</feature>
<comment type="caution">
    <text evidence="9">The sequence shown here is derived from an EMBL/GenBank/DDBJ whole genome shotgun (WGS) entry which is preliminary data.</text>
</comment>
<feature type="transmembrane region" description="Helical" evidence="7">
    <location>
        <begin position="237"/>
        <end position="262"/>
    </location>
</feature>
<evidence type="ECO:0000256" key="1">
    <source>
        <dbReference type="ARBA" id="ARBA00004651"/>
    </source>
</evidence>
<dbReference type="EMBL" id="JACSQB010000058">
    <property type="protein sequence ID" value="MBD8047010.1"/>
    <property type="molecule type" value="Genomic_DNA"/>
</dbReference>
<dbReference type="InterPro" id="IPR035906">
    <property type="entry name" value="MetI-like_sf"/>
</dbReference>
<dbReference type="CDD" id="cd06261">
    <property type="entry name" value="TM_PBP2"/>
    <property type="match status" value="1"/>
</dbReference>
<dbReference type="SUPFAM" id="SSF161098">
    <property type="entry name" value="MetI-like"/>
    <property type="match status" value="1"/>
</dbReference>
<dbReference type="RefSeq" id="WP_191739982.1">
    <property type="nucleotide sequence ID" value="NZ_JACSQB010000058.1"/>
</dbReference>
<gene>
    <name evidence="9" type="ORF">H9637_08155</name>
</gene>
<evidence type="ECO:0000259" key="8">
    <source>
        <dbReference type="PROSITE" id="PS50928"/>
    </source>
</evidence>
<evidence type="ECO:0000256" key="6">
    <source>
        <dbReference type="ARBA" id="ARBA00023136"/>
    </source>
</evidence>
<keyword evidence="2 7" id="KW-0813">Transport</keyword>
<evidence type="ECO:0000256" key="2">
    <source>
        <dbReference type="ARBA" id="ARBA00022448"/>
    </source>
</evidence>
<evidence type="ECO:0000256" key="4">
    <source>
        <dbReference type="ARBA" id="ARBA00022692"/>
    </source>
</evidence>
<dbReference type="Pfam" id="PF00528">
    <property type="entry name" value="BPD_transp_1"/>
    <property type="match status" value="1"/>
</dbReference>
<proteinExistence type="inferred from homology"/>
<keyword evidence="4 7" id="KW-0812">Transmembrane</keyword>
<keyword evidence="6 7" id="KW-0472">Membrane</keyword>
<organism evidence="9 10">
    <name type="scientific">Clostridium faecium</name>
    <dbReference type="NCBI Taxonomy" id="2762223"/>
    <lineage>
        <taxon>Bacteria</taxon>
        <taxon>Bacillati</taxon>
        <taxon>Bacillota</taxon>
        <taxon>Clostridia</taxon>
        <taxon>Eubacteriales</taxon>
        <taxon>Clostridiaceae</taxon>
        <taxon>Clostridium</taxon>
    </lineage>
</organism>
<feature type="transmembrane region" description="Helical" evidence="7">
    <location>
        <begin position="282"/>
        <end position="308"/>
    </location>
</feature>
<dbReference type="InterPro" id="IPR045621">
    <property type="entry name" value="BPD_transp_1_N"/>
</dbReference>
<feature type="transmembrane region" description="Helical" evidence="7">
    <location>
        <begin position="12"/>
        <end position="30"/>
    </location>
</feature>
<keyword evidence="5 7" id="KW-1133">Transmembrane helix</keyword>
<sequence>MKKHVTKRVLEAIPMLLFISFISYILMNLAPGDPAQGFRTPQMSEEQVAMIRASLGLDKPVVVRYFYWLKNTLRGNLGYSLITHQPVATEILSRLPATLGLMGASMILSILISIPLGMYTAFNKNKFVDNVFTALSYIGISIPSFWFSMILITIFSLKLRLLPSVGMRTIGVDSFLDILKHGILPTIVLSLPNSAVLTRYVRSATIGELQEDYIITAMAKGVSKKQVLFKHVMKNSLIPIITILGMSLPSLVSGAFITETVFGWPGMGRLGINSIFSMDYPIIMAITMMTSIMVILGNLIADLLYIVVDPRIKAVGHK</sequence>
<reference evidence="9 10" key="1">
    <citation type="submission" date="2020-08" db="EMBL/GenBank/DDBJ databases">
        <title>A Genomic Blueprint of the Chicken Gut Microbiome.</title>
        <authorList>
            <person name="Gilroy R."/>
            <person name="Ravi A."/>
            <person name="Getino M."/>
            <person name="Pursley I."/>
            <person name="Horton D.L."/>
            <person name="Alikhan N.-F."/>
            <person name="Baker D."/>
            <person name="Gharbi K."/>
            <person name="Hall N."/>
            <person name="Watson M."/>
            <person name="Adriaenssens E.M."/>
            <person name="Foster-Nyarko E."/>
            <person name="Jarju S."/>
            <person name="Secka A."/>
            <person name="Antonio M."/>
            <person name="Oren A."/>
            <person name="Chaudhuri R."/>
            <person name="La Ragione R.M."/>
            <person name="Hildebrand F."/>
            <person name="Pallen M.J."/>
        </authorList>
    </citation>
    <scope>NUCLEOTIDE SEQUENCE [LARGE SCALE GENOMIC DNA]</scope>
    <source>
        <strain evidence="9 10">N37</strain>
    </source>
</reference>
<protein>
    <submittedName>
        <fullName evidence="9">ABC transporter permease</fullName>
    </submittedName>
</protein>
<comment type="subcellular location">
    <subcellularLocation>
        <location evidence="1 7">Cell membrane</location>
        <topology evidence="1 7">Multi-pass membrane protein</topology>
    </subcellularLocation>
</comment>
<evidence type="ECO:0000313" key="10">
    <source>
        <dbReference type="Proteomes" id="UP000627166"/>
    </source>
</evidence>
<dbReference type="Gene3D" id="1.10.3720.10">
    <property type="entry name" value="MetI-like"/>
    <property type="match status" value="1"/>
</dbReference>
<accession>A0ABR8YRX8</accession>
<keyword evidence="3" id="KW-1003">Cell membrane</keyword>
<dbReference type="PANTHER" id="PTHR43163:SF6">
    <property type="entry name" value="DIPEPTIDE TRANSPORT SYSTEM PERMEASE PROTEIN DPPB-RELATED"/>
    <property type="match status" value="1"/>
</dbReference>
<dbReference type="InterPro" id="IPR000515">
    <property type="entry name" value="MetI-like"/>
</dbReference>
<comment type="similarity">
    <text evidence="7">Belongs to the binding-protein-dependent transport system permease family.</text>
</comment>
<evidence type="ECO:0000256" key="3">
    <source>
        <dbReference type="ARBA" id="ARBA00022475"/>
    </source>
</evidence>
<dbReference type="Proteomes" id="UP000627166">
    <property type="component" value="Unassembled WGS sequence"/>
</dbReference>
<dbReference type="PROSITE" id="PS50928">
    <property type="entry name" value="ABC_TM1"/>
    <property type="match status" value="1"/>
</dbReference>
<evidence type="ECO:0000313" key="9">
    <source>
        <dbReference type="EMBL" id="MBD8047010.1"/>
    </source>
</evidence>
<evidence type="ECO:0000256" key="5">
    <source>
        <dbReference type="ARBA" id="ARBA00022989"/>
    </source>
</evidence>
<dbReference type="Pfam" id="PF19300">
    <property type="entry name" value="BPD_transp_1_N"/>
    <property type="match status" value="1"/>
</dbReference>
<feature type="transmembrane region" description="Helical" evidence="7">
    <location>
        <begin position="134"/>
        <end position="157"/>
    </location>
</feature>